<evidence type="ECO:0000256" key="1">
    <source>
        <dbReference type="SAM" id="Phobius"/>
    </source>
</evidence>
<keyword evidence="1" id="KW-0472">Membrane</keyword>
<dbReference type="EMBL" id="BK016196">
    <property type="protein sequence ID" value="DAG01664.1"/>
    <property type="molecule type" value="Genomic_DNA"/>
</dbReference>
<keyword evidence="1" id="KW-0812">Transmembrane</keyword>
<protein>
    <submittedName>
        <fullName evidence="2">Uncharacterized protein</fullName>
    </submittedName>
</protein>
<reference evidence="2" key="1">
    <citation type="journal article" date="2021" name="Proc. Natl. Acad. Sci. U.S.A.">
        <title>A Catalog of Tens of Thousands of Viruses from Human Metagenomes Reveals Hidden Associations with Chronic Diseases.</title>
        <authorList>
            <person name="Tisza M.J."/>
            <person name="Buck C.B."/>
        </authorList>
    </citation>
    <scope>NUCLEOTIDE SEQUENCE</scope>
    <source>
        <strain evidence="2">Ct87j35</strain>
    </source>
</reference>
<keyword evidence="1" id="KW-1133">Transmembrane helix</keyword>
<sequence>MHKLLHVDLFYYTVLNFNSTALIFHFICIPLA</sequence>
<accession>A0A8S5V4I3</accession>
<feature type="transmembrane region" description="Helical" evidence="1">
    <location>
        <begin position="9"/>
        <end position="27"/>
    </location>
</feature>
<name>A0A8S5V4I3_9CAUD</name>
<evidence type="ECO:0000313" key="2">
    <source>
        <dbReference type="EMBL" id="DAG01664.1"/>
    </source>
</evidence>
<organism evidence="2">
    <name type="scientific">Siphoviridae sp. ct87j35</name>
    <dbReference type="NCBI Taxonomy" id="2825356"/>
    <lineage>
        <taxon>Viruses</taxon>
        <taxon>Duplodnaviria</taxon>
        <taxon>Heunggongvirae</taxon>
        <taxon>Uroviricota</taxon>
        <taxon>Caudoviricetes</taxon>
    </lineage>
</organism>
<proteinExistence type="predicted"/>